<feature type="compositionally biased region" description="Low complexity" evidence="1">
    <location>
        <begin position="487"/>
        <end position="500"/>
    </location>
</feature>
<gene>
    <name evidence="2" type="ORF">B0A50_01689</name>
</gene>
<evidence type="ECO:0000256" key="1">
    <source>
        <dbReference type="SAM" id="MobiDB-lite"/>
    </source>
</evidence>
<dbReference type="EMBL" id="NAJL01000007">
    <property type="protein sequence ID" value="TKA31612.1"/>
    <property type="molecule type" value="Genomic_DNA"/>
</dbReference>
<dbReference type="Proteomes" id="UP000308549">
    <property type="component" value="Unassembled WGS sequence"/>
</dbReference>
<dbReference type="GO" id="GO:0016705">
    <property type="term" value="F:oxidoreductase activity, acting on paired donors, with incorporation or reduction of molecular oxygen"/>
    <property type="evidence" value="ECO:0007669"/>
    <property type="project" value="InterPro"/>
</dbReference>
<evidence type="ECO:0000313" key="2">
    <source>
        <dbReference type="EMBL" id="TKA31612.1"/>
    </source>
</evidence>
<organism evidence="2 3">
    <name type="scientific">Salinomyces thailandicus</name>
    <dbReference type="NCBI Taxonomy" id="706561"/>
    <lineage>
        <taxon>Eukaryota</taxon>
        <taxon>Fungi</taxon>
        <taxon>Dikarya</taxon>
        <taxon>Ascomycota</taxon>
        <taxon>Pezizomycotina</taxon>
        <taxon>Dothideomycetes</taxon>
        <taxon>Dothideomycetidae</taxon>
        <taxon>Mycosphaerellales</taxon>
        <taxon>Teratosphaeriaceae</taxon>
        <taxon>Salinomyces</taxon>
    </lineage>
</organism>
<dbReference type="SUPFAM" id="SSF50129">
    <property type="entry name" value="GroES-like"/>
    <property type="match status" value="1"/>
</dbReference>
<dbReference type="Gene3D" id="3.20.20.30">
    <property type="entry name" value="Luciferase-like domain"/>
    <property type="match status" value="1"/>
</dbReference>
<dbReference type="InterPro" id="IPR052585">
    <property type="entry name" value="Lipid_raft_assoc_Zn_ADH"/>
</dbReference>
<dbReference type="Gene3D" id="3.40.50.720">
    <property type="entry name" value="NAD(P)-binding Rossmann-like Domain"/>
    <property type="match status" value="1"/>
</dbReference>
<reference evidence="2 3" key="1">
    <citation type="submission" date="2017-03" db="EMBL/GenBank/DDBJ databases">
        <title>Genomes of endolithic fungi from Antarctica.</title>
        <authorList>
            <person name="Coleine C."/>
            <person name="Masonjones S."/>
            <person name="Stajich J.E."/>
        </authorList>
    </citation>
    <scope>NUCLEOTIDE SEQUENCE [LARGE SCALE GENOMIC DNA]</scope>
    <source>
        <strain evidence="2 3">CCFEE 6315</strain>
    </source>
</reference>
<keyword evidence="3" id="KW-1185">Reference proteome</keyword>
<dbReference type="PANTHER" id="PTHR43482:SF2">
    <property type="entry name" value="ZINC-BINDING DEHYDROGENASE FAMILY, PUTATIVE (AFU_ORTHOLOGUE AFUA_3G15030)-RELATED"/>
    <property type="match status" value="1"/>
</dbReference>
<evidence type="ECO:0000313" key="3">
    <source>
        <dbReference type="Proteomes" id="UP000308549"/>
    </source>
</evidence>
<proteinExistence type="predicted"/>
<protein>
    <submittedName>
        <fullName evidence="2">Uncharacterized protein</fullName>
    </submittedName>
</protein>
<comment type="caution">
    <text evidence="2">The sequence shown here is derived from an EMBL/GenBank/DDBJ whole genome shotgun (WGS) entry which is preliminary data.</text>
</comment>
<accession>A0A4U0UA99</accession>
<dbReference type="PANTHER" id="PTHR43482">
    <property type="entry name" value="PROTEIN AST1-RELATED"/>
    <property type="match status" value="1"/>
</dbReference>
<dbReference type="SUPFAM" id="SSF51735">
    <property type="entry name" value="NAD(P)-binding Rossmann-fold domains"/>
    <property type="match status" value="1"/>
</dbReference>
<dbReference type="OrthoDB" id="201656at2759"/>
<dbReference type="InterPro" id="IPR036661">
    <property type="entry name" value="Luciferase-like_sf"/>
</dbReference>
<dbReference type="InterPro" id="IPR036291">
    <property type="entry name" value="NAD(P)-bd_dom_sf"/>
</dbReference>
<sequence length="582" mass="63961">MPSVISSSPFWLLRPEEGRGRAKKHETVNARSFASLNGITDGMYGDSHRSHKLESFDGFTNSILNHFTNGITPKHDLLLLLLLHGPCQRYSLERARATPELHGDRKILEQVLAIGLFTVDWQAADFGFGQPSYPWINGADFAGMATYQEYVATTDYNVARIPQTAGVKEGAALGVACVAAAVSPGVSFGVDFSSCDGSRGPETLIIECSSSDLASERPRLGDWLAIWGANSSTGQFALQLAKLARMKIACVADLTKGGKRLSELGADFMVDKYDTARPVEILRAATGEKLRFSSDCAGKESLTGMPKESKAGVTHHRVPIKLFHGCPEIGEALMEWNEELLISRSLKLPEIEAAEGGLAGINDALDRLRAGTAYGINDRDIYYAQRLEKYGFEYVLSPYKATEKLKVIAALLPGPWDPAVAAKQMYRVELGQGRVPLHRPMVAGPFRALPQFPRVHRLPQRHLDEREILLRSDFYQFHDYPLRPKPLSRTPTFSSLTPSSPARPPPEVFQDGNSDDAKQDATQVIGCCFTNGNTLEGFQKQIVYVKFAVNGWNKAGMCADSKLEDSVQYDDVFKTTLIGTQG</sequence>
<dbReference type="AlphaFoldDB" id="A0A4U0UA99"/>
<name>A0A4U0UA99_9PEZI</name>
<dbReference type="Gene3D" id="3.90.180.10">
    <property type="entry name" value="Medium-chain alcohol dehydrogenases, catalytic domain"/>
    <property type="match status" value="1"/>
</dbReference>
<feature type="region of interest" description="Disordered" evidence="1">
    <location>
        <begin position="486"/>
        <end position="516"/>
    </location>
</feature>
<dbReference type="SUPFAM" id="SSF51679">
    <property type="entry name" value="Bacterial luciferase-like"/>
    <property type="match status" value="1"/>
</dbReference>
<dbReference type="InterPro" id="IPR011032">
    <property type="entry name" value="GroES-like_sf"/>
</dbReference>